<name>A0A939T0P2_9ACTN</name>
<dbReference type="GO" id="GO:0003700">
    <property type="term" value="F:DNA-binding transcription factor activity"/>
    <property type="evidence" value="ECO:0007669"/>
    <property type="project" value="TreeGrafter"/>
</dbReference>
<reference evidence="6" key="1">
    <citation type="submission" date="2021-03" db="EMBL/GenBank/DDBJ databases">
        <authorList>
            <person name="Kanchanasin P."/>
            <person name="Saeng-In P."/>
            <person name="Phongsopitanun W."/>
            <person name="Yuki M."/>
            <person name="Kudo T."/>
            <person name="Ohkuma M."/>
            <person name="Tanasupawat S."/>
        </authorList>
    </citation>
    <scope>NUCLEOTIDE SEQUENCE</scope>
    <source>
        <strain evidence="6">GKU 128</strain>
    </source>
</reference>
<evidence type="ECO:0000313" key="6">
    <source>
        <dbReference type="EMBL" id="MBO2445821.1"/>
    </source>
</evidence>
<dbReference type="Pfam" id="PF00440">
    <property type="entry name" value="TetR_N"/>
    <property type="match status" value="1"/>
</dbReference>
<dbReference type="PROSITE" id="PS01081">
    <property type="entry name" value="HTH_TETR_1"/>
    <property type="match status" value="1"/>
</dbReference>
<feature type="domain" description="HTH tetR-type" evidence="5">
    <location>
        <begin position="15"/>
        <end position="75"/>
    </location>
</feature>
<feature type="DNA-binding region" description="H-T-H motif" evidence="4">
    <location>
        <begin position="38"/>
        <end position="57"/>
    </location>
</feature>
<evidence type="ECO:0000256" key="4">
    <source>
        <dbReference type="PROSITE-ProRule" id="PRU00335"/>
    </source>
</evidence>
<evidence type="ECO:0000313" key="7">
    <source>
        <dbReference type="Proteomes" id="UP000669179"/>
    </source>
</evidence>
<dbReference type="PRINTS" id="PR00455">
    <property type="entry name" value="HTHTETR"/>
</dbReference>
<dbReference type="PANTHER" id="PTHR30055:SF230">
    <property type="entry name" value="TRANSCRIPTIONAL REGULATORY PROTEIN (PROBABLY TETR-FAMILY)-RELATED"/>
    <property type="match status" value="1"/>
</dbReference>
<dbReference type="Gene3D" id="1.10.10.60">
    <property type="entry name" value="Homeodomain-like"/>
    <property type="match status" value="1"/>
</dbReference>
<evidence type="ECO:0000256" key="3">
    <source>
        <dbReference type="ARBA" id="ARBA00023163"/>
    </source>
</evidence>
<evidence type="ECO:0000259" key="5">
    <source>
        <dbReference type="PROSITE" id="PS50977"/>
    </source>
</evidence>
<proteinExistence type="predicted"/>
<keyword evidence="7" id="KW-1185">Reference proteome</keyword>
<dbReference type="PANTHER" id="PTHR30055">
    <property type="entry name" value="HTH-TYPE TRANSCRIPTIONAL REGULATOR RUTR"/>
    <property type="match status" value="1"/>
</dbReference>
<dbReference type="RefSeq" id="WP_208253413.1">
    <property type="nucleotide sequence ID" value="NZ_JAGEOJ010000001.1"/>
</dbReference>
<dbReference type="Proteomes" id="UP000669179">
    <property type="component" value="Unassembled WGS sequence"/>
</dbReference>
<evidence type="ECO:0000256" key="1">
    <source>
        <dbReference type="ARBA" id="ARBA00023015"/>
    </source>
</evidence>
<gene>
    <name evidence="6" type="ORF">J4573_01840</name>
</gene>
<comment type="caution">
    <text evidence="6">The sequence shown here is derived from an EMBL/GenBank/DDBJ whole genome shotgun (WGS) entry which is preliminary data.</text>
</comment>
<dbReference type="InterPro" id="IPR050109">
    <property type="entry name" value="HTH-type_TetR-like_transc_reg"/>
</dbReference>
<dbReference type="Pfam" id="PF16859">
    <property type="entry name" value="TetR_C_11"/>
    <property type="match status" value="1"/>
</dbReference>
<dbReference type="SUPFAM" id="SSF46689">
    <property type="entry name" value="Homeodomain-like"/>
    <property type="match status" value="1"/>
</dbReference>
<keyword evidence="2 4" id="KW-0238">DNA-binding</keyword>
<organism evidence="6 7">
    <name type="scientific">Actinomadura barringtoniae</name>
    <dbReference type="NCBI Taxonomy" id="1427535"/>
    <lineage>
        <taxon>Bacteria</taxon>
        <taxon>Bacillati</taxon>
        <taxon>Actinomycetota</taxon>
        <taxon>Actinomycetes</taxon>
        <taxon>Streptosporangiales</taxon>
        <taxon>Thermomonosporaceae</taxon>
        <taxon>Actinomadura</taxon>
    </lineage>
</organism>
<keyword evidence="3" id="KW-0804">Transcription</keyword>
<dbReference type="PROSITE" id="PS50977">
    <property type="entry name" value="HTH_TETR_2"/>
    <property type="match status" value="1"/>
</dbReference>
<keyword evidence="1" id="KW-0805">Transcription regulation</keyword>
<dbReference type="EMBL" id="JAGEOJ010000001">
    <property type="protein sequence ID" value="MBO2445821.1"/>
    <property type="molecule type" value="Genomic_DNA"/>
</dbReference>
<dbReference type="InterPro" id="IPR011075">
    <property type="entry name" value="TetR_C"/>
</dbReference>
<evidence type="ECO:0000256" key="2">
    <source>
        <dbReference type="ARBA" id="ARBA00023125"/>
    </source>
</evidence>
<protein>
    <submittedName>
        <fullName evidence="6">TetR/AcrR family transcriptional regulator</fullName>
    </submittedName>
</protein>
<dbReference type="SUPFAM" id="SSF48498">
    <property type="entry name" value="Tetracyclin repressor-like, C-terminal domain"/>
    <property type="match status" value="1"/>
</dbReference>
<dbReference type="InterPro" id="IPR009057">
    <property type="entry name" value="Homeodomain-like_sf"/>
</dbReference>
<accession>A0A939T0P2</accession>
<dbReference type="InterPro" id="IPR001647">
    <property type="entry name" value="HTH_TetR"/>
</dbReference>
<dbReference type="InterPro" id="IPR036271">
    <property type="entry name" value="Tet_transcr_reg_TetR-rel_C_sf"/>
</dbReference>
<dbReference type="Gene3D" id="1.10.357.10">
    <property type="entry name" value="Tetracycline Repressor, domain 2"/>
    <property type="match status" value="1"/>
</dbReference>
<sequence>MVAESKAPLGRPRDPRVDAAALRATRELLCELGYADTTIDRIARRARVSRTAIYRRWPSKALIVHEAVFPPADNRLHVAACGNLETDLRELVTGAVALFGRPEVVAALPGLMADAAADERLRQAFRAGLEASAGNELARLLDEARSRGEVRSGVTAGTLMHLVAGTLLVRAVAWGTDELDPLADELSDLLLHACRG</sequence>
<dbReference type="AlphaFoldDB" id="A0A939T0P2"/>
<dbReference type="InterPro" id="IPR023772">
    <property type="entry name" value="DNA-bd_HTH_TetR-type_CS"/>
</dbReference>
<dbReference type="GO" id="GO:0000976">
    <property type="term" value="F:transcription cis-regulatory region binding"/>
    <property type="evidence" value="ECO:0007669"/>
    <property type="project" value="TreeGrafter"/>
</dbReference>